<feature type="non-terminal residue" evidence="1">
    <location>
        <position position="694"/>
    </location>
</feature>
<dbReference type="Pfam" id="PF13385">
    <property type="entry name" value="Laminin_G_3"/>
    <property type="match status" value="1"/>
</dbReference>
<evidence type="ECO:0008006" key="2">
    <source>
        <dbReference type="Google" id="ProtNLM"/>
    </source>
</evidence>
<dbReference type="Gene3D" id="2.60.120.200">
    <property type="match status" value="1"/>
</dbReference>
<dbReference type="AlphaFoldDB" id="A0A0F9I3D5"/>
<reference evidence="1" key="1">
    <citation type="journal article" date="2015" name="Nature">
        <title>Complex archaea that bridge the gap between prokaryotes and eukaryotes.</title>
        <authorList>
            <person name="Spang A."/>
            <person name="Saw J.H."/>
            <person name="Jorgensen S.L."/>
            <person name="Zaremba-Niedzwiedzka K."/>
            <person name="Martijn J."/>
            <person name="Lind A.E."/>
            <person name="van Eijk R."/>
            <person name="Schleper C."/>
            <person name="Guy L."/>
            <person name="Ettema T.J."/>
        </authorList>
    </citation>
    <scope>NUCLEOTIDE SEQUENCE</scope>
</reference>
<name>A0A0F9I3D5_9ZZZZ</name>
<proteinExistence type="predicted"/>
<dbReference type="SUPFAM" id="SSF49899">
    <property type="entry name" value="Concanavalin A-like lectins/glucanases"/>
    <property type="match status" value="1"/>
</dbReference>
<protein>
    <recommendedName>
        <fullName evidence="2">LamG-like jellyroll fold domain-containing protein</fullName>
    </recommendedName>
</protein>
<dbReference type="InterPro" id="IPR013320">
    <property type="entry name" value="ConA-like_dom_sf"/>
</dbReference>
<comment type="caution">
    <text evidence="1">The sequence shown here is derived from an EMBL/GenBank/DDBJ whole genome shotgun (WGS) entry which is preliminary data.</text>
</comment>
<dbReference type="EMBL" id="LAZR01022426">
    <property type="protein sequence ID" value="KKL81907.1"/>
    <property type="molecule type" value="Genomic_DNA"/>
</dbReference>
<gene>
    <name evidence="1" type="ORF">LCGC14_1990060</name>
</gene>
<evidence type="ECO:0000313" key="1">
    <source>
        <dbReference type="EMBL" id="KKL81907.1"/>
    </source>
</evidence>
<accession>A0A0F9I3D5</accession>
<organism evidence="1">
    <name type="scientific">marine sediment metagenome</name>
    <dbReference type="NCBI Taxonomy" id="412755"/>
    <lineage>
        <taxon>unclassified sequences</taxon>
        <taxon>metagenomes</taxon>
        <taxon>ecological metagenomes</taxon>
    </lineage>
</organism>
<sequence>MKRLLFALLILFGTVALAQELPNIPDEKIETLQFNFRGQWLPSSDPTQIGPENYRVLQNLRYTPAGTLESVGGYTKINTTVITSTPEVDQGFHFKKDNPAETHVLVNADGIVYQNTTTIPSAGDFSGTALHTDSSGAGNPRFSNAPRGNVAYANGVEAMIWGGDEMPVGAFITSTAAVTNTVTNPKDYSIVVNNDLTGIKNVAIIGGGNDGETQILAHFDGADNDAGDYTSEDDNTHPMVTVNQTKLDTAQKKFGLSSMYFDGTDDYITVTDEHGVEDWWYWATQVFTIDAWYRFKDISTDRGLFEQKDGADDWVNFIWDQSEGDLVFNIRDGGVDTVTLTGAFVPVVDTWYHIAVHKGWTTGAGSVRTITVDGVVLVTVTGEADEWPDLGAPLTIGGGSTGDFYGWIDEFRMTRGQVHWIAPFTPWERPYTESSRIWLVGSPRPLQGVKFYIDEANTKANDMAVQEWNGTAWVSVTSLVDNTDTGPSLAQDGTVTWDSTVDTSKVKFIENRLLYWYQFQVNQANATIYRATLDAPWQDIVDIWDGVYRQPIQFQAYKSAKYEDYTVEVNDPLSVYYGDLGGMTNAEWLVLMFNDRTTALQFTMVGGKENAQAATATVYYWNGTDWADVGPIADTTLGGGGESLGQSGAISWDPPDIEVEFRHTLFGTTGYGYKIVWTATLTASNAQVNTVYGI</sequence>